<feature type="domain" description="MD-2-related lipid-recognition" evidence="1">
    <location>
        <begin position="23"/>
        <end position="138"/>
    </location>
</feature>
<dbReference type="InterPro" id="IPR003172">
    <property type="entry name" value="ML_dom"/>
</dbReference>
<proteinExistence type="predicted"/>
<dbReference type="AlphaFoldDB" id="A0A6C0BHD9"/>
<organism evidence="2">
    <name type="scientific">viral metagenome</name>
    <dbReference type="NCBI Taxonomy" id="1070528"/>
    <lineage>
        <taxon>unclassified sequences</taxon>
        <taxon>metagenomes</taxon>
        <taxon>organismal metagenomes</taxon>
    </lineage>
</organism>
<sequence length="140" mass="14662">MGFVGAFIAAVLFGLNNTVSNSVKDCSAGKSLLAFKSGSLLPDPVVPGEDSYITLNLDIPAGCYVDAGIAKYSFSFNGIPFAPTTEDLCSDVACPLTEGPYTNTTTSVFPVGVNGKIVTRIEWLTPSNEQLLCVDVTAKT</sequence>
<dbReference type="SMART" id="SM00737">
    <property type="entry name" value="ML"/>
    <property type="match status" value="1"/>
</dbReference>
<evidence type="ECO:0000259" key="1">
    <source>
        <dbReference type="SMART" id="SM00737"/>
    </source>
</evidence>
<dbReference type="SUPFAM" id="SSF81296">
    <property type="entry name" value="E set domains"/>
    <property type="match status" value="1"/>
</dbReference>
<dbReference type="InterPro" id="IPR014756">
    <property type="entry name" value="Ig_E-set"/>
</dbReference>
<dbReference type="EMBL" id="MN739163">
    <property type="protein sequence ID" value="QHS91757.1"/>
    <property type="molecule type" value="Genomic_DNA"/>
</dbReference>
<accession>A0A6C0BHD9</accession>
<evidence type="ECO:0000313" key="2">
    <source>
        <dbReference type="EMBL" id="QHS91757.1"/>
    </source>
</evidence>
<protein>
    <recommendedName>
        <fullName evidence="1">MD-2-related lipid-recognition domain-containing protein</fullName>
    </recommendedName>
</protein>
<reference evidence="2" key="1">
    <citation type="journal article" date="2020" name="Nature">
        <title>Giant virus diversity and host interactions through global metagenomics.</title>
        <authorList>
            <person name="Schulz F."/>
            <person name="Roux S."/>
            <person name="Paez-Espino D."/>
            <person name="Jungbluth S."/>
            <person name="Walsh D.A."/>
            <person name="Denef V.J."/>
            <person name="McMahon K.D."/>
            <person name="Konstantinidis K.T."/>
            <person name="Eloe-Fadrosh E.A."/>
            <person name="Kyrpides N.C."/>
            <person name="Woyke T."/>
        </authorList>
    </citation>
    <scope>NUCLEOTIDE SEQUENCE</scope>
    <source>
        <strain evidence="2">GVMAG-M-3300013006-15</strain>
    </source>
</reference>
<name>A0A6C0BHD9_9ZZZZ</name>
<dbReference type="Pfam" id="PF02221">
    <property type="entry name" value="E1_DerP2_DerF2"/>
    <property type="match status" value="1"/>
</dbReference>